<dbReference type="PATRIC" id="fig|81857.3.peg.2032"/>
<dbReference type="STRING" id="81857.IV38_GL001991"/>
<sequence>MMSAHNSKTAVVTGGGTQIAHDQTKALVAQGLNVILLGQEPLQLMAVREELGTQVIPYQIDTATTFDEPLWHHFIQKRVPSVSLMLFNLDTPQEDSLDADFEAVINATAKNPYFILMNAVKQLTPNSQIVTVTLPKFKIDKMPFYRGALAAQQQLFQSIGAFIQYTPKQEHQPADWLKMAKGEEVPEWLRIDSNDR</sequence>
<dbReference type="Proteomes" id="UP000051645">
    <property type="component" value="Unassembled WGS sequence"/>
</dbReference>
<dbReference type="Proteomes" id="UP000051751">
    <property type="component" value="Unassembled WGS sequence"/>
</dbReference>
<reference evidence="3 4" key="1">
    <citation type="journal article" date="2015" name="Genome Announc.">
        <title>Expanding the biotechnology potential of lactobacilli through comparative genomics of 213 strains and associated genera.</title>
        <authorList>
            <person name="Sun Z."/>
            <person name="Harris H.M."/>
            <person name="McCann A."/>
            <person name="Guo C."/>
            <person name="Argimon S."/>
            <person name="Zhang W."/>
            <person name="Yang X."/>
            <person name="Jeffery I.B."/>
            <person name="Cooney J.C."/>
            <person name="Kagawa T.F."/>
            <person name="Liu W."/>
            <person name="Song Y."/>
            <person name="Salvetti E."/>
            <person name="Wrobel A."/>
            <person name="Rasinkangas P."/>
            <person name="Parkhill J."/>
            <person name="Rea M.C."/>
            <person name="O'Sullivan O."/>
            <person name="Ritari J."/>
            <person name="Douillard F.P."/>
            <person name="Paul Ross R."/>
            <person name="Yang R."/>
            <person name="Briner A.E."/>
            <person name="Felis G.E."/>
            <person name="de Vos W.M."/>
            <person name="Barrangou R."/>
            <person name="Klaenhammer T.R."/>
            <person name="Caufield P.W."/>
            <person name="Cui Y."/>
            <person name="Zhang H."/>
            <person name="O'Toole P.W."/>
        </authorList>
    </citation>
    <scope>NUCLEOTIDE SEQUENCE [LARGE SCALE GENOMIC DNA]</scope>
    <source>
        <strain evidence="1 4">ATCC BAA-66</strain>
        <strain evidence="2 3">DSM 13344</strain>
    </source>
</reference>
<dbReference type="InterPro" id="IPR036291">
    <property type="entry name" value="NAD(P)-bd_dom_sf"/>
</dbReference>
<keyword evidence="3" id="KW-1185">Reference proteome</keyword>
<organism evidence="2 3">
    <name type="scientific">Lactobacillus selangorensis</name>
    <dbReference type="NCBI Taxonomy" id="81857"/>
    <lineage>
        <taxon>Bacteria</taxon>
        <taxon>Bacillati</taxon>
        <taxon>Bacillota</taxon>
        <taxon>Bacilli</taxon>
        <taxon>Lactobacillales</taxon>
        <taxon>Lactobacillaceae</taxon>
        <taxon>Lactobacillus</taxon>
    </lineage>
</organism>
<dbReference type="InterPro" id="IPR002347">
    <property type="entry name" value="SDR_fam"/>
</dbReference>
<gene>
    <name evidence="1" type="ORF">IV38_GL001991</name>
    <name evidence="2" type="ORF">IV40_GL002038</name>
</gene>
<dbReference type="Gene3D" id="3.40.50.720">
    <property type="entry name" value="NAD(P)-binding Rossmann-like Domain"/>
    <property type="match status" value="1"/>
</dbReference>
<dbReference type="SUPFAM" id="SSF51735">
    <property type="entry name" value="NAD(P)-binding Rossmann-fold domains"/>
    <property type="match status" value="1"/>
</dbReference>
<dbReference type="AlphaFoldDB" id="A0A0R2FP17"/>
<dbReference type="Pfam" id="PF00106">
    <property type="entry name" value="adh_short"/>
    <property type="match status" value="1"/>
</dbReference>
<evidence type="ECO:0000313" key="1">
    <source>
        <dbReference type="EMBL" id="KRN27536.1"/>
    </source>
</evidence>
<accession>A0A0R2FP17</accession>
<evidence type="ECO:0000313" key="3">
    <source>
        <dbReference type="Proteomes" id="UP000051645"/>
    </source>
</evidence>
<evidence type="ECO:0000313" key="4">
    <source>
        <dbReference type="Proteomes" id="UP000051751"/>
    </source>
</evidence>
<proteinExistence type="predicted"/>
<evidence type="ECO:0000313" key="2">
    <source>
        <dbReference type="EMBL" id="KRN30192.1"/>
    </source>
</evidence>
<dbReference type="EMBL" id="JQAZ01000008">
    <property type="protein sequence ID" value="KRN30192.1"/>
    <property type="molecule type" value="Genomic_DNA"/>
</dbReference>
<dbReference type="EMBL" id="JQAT01000007">
    <property type="protein sequence ID" value="KRN27536.1"/>
    <property type="molecule type" value="Genomic_DNA"/>
</dbReference>
<name>A0A0R2FP17_9LACO</name>
<protein>
    <submittedName>
        <fullName evidence="2">Uncharacterized protein</fullName>
    </submittedName>
</protein>
<comment type="caution">
    <text evidence="2">The sequence shown here is derived from an EMBL/GenBank/DDBJ whole genome shotgun (WGS) entry which is preliminary data.</text>
</comment>